<dbReference type="InterPro" id="IPR037873">
    <property type="entry name" value="BamE-like"/>
</dbReference>
<dbReference type="InterPro" id="IPR026592">
    <property type="entry name" value="BamE"/>
</dbReference>
<feature type="domain" description="Outer membrane protein assembly factor BamE" evidence="4">
    <location>
        <begin position="49"/>
        <end position="123"/>
    </location>
</feature>
<reference evidence="5 6" key="1">
    <citation type="submission" date="2016-10" db="EMBL/GenBank/DDBJ databases">
        <authorList>
            <person name="de Groot N.N."/>
        </authorList>
    </citation>
    <scope>NUCLEOTIDE SEQUENCE [LARGE SCALE GENOMIC DNA]</scope>
    <source>
        <strain evidence="5 6">CGMCC 1.9157</strain>
    </source>
</reference>
<dbReference type="PANTHER" id="PTHR37482:SF1">
    <property type="entry name" value="OUTER MEMBRANE PROTEIN ASSEMBLY FACTOR BAME"/>
    <property type="match status" value="1"/>
</dbReference>
<protein>
    <submittedName>
        <fullName evidence="5">Beta-barrel assembly machine subunit BamE</fullName>
    </submittedName>
</protein>
<dbReference type="GO" id="GO:0051205">
    <property type="term" value="P:protein insertion into membrane"/>
    <property type="evidence" value="ECO:0007669"/>
    <property type="project" value="TreeGrafter"/>
</dbReference>
<gene>
    <name evidence="5" type="ORF">SAMN04488056_101688</name>
</gene>
<evidence type="ECO:0000256" key="1">
    <source>
        <dbReference type="ARBA" id="ARBA00022729"/>
    </source>
</evidence>
<dbReference type="PANTHER" id="PTHR37482">
    <property type="entry name" value="OUTER MEMBRANE PROTEIN ASSEMBLY FACTOR BAME"/>
    <property type="match status" value="1"/>
</dbReference>
<dbReference type="Proteomes" id="UP000199236">
    <property type="component" value="Unassembled WGS sequence"/>
</dbReference>
<dbReference type="Gene3D" id="3.30.1450.10">
    <property type="match status" value="1"/>
</dbReference>
<dbReference type="GO" id="GO:1990063">
    <property type="term" value="C:Bam protein complex"/>
    <property type="evidence" value="ECO:0007669"/>
    <property type="project" value="TreeGrafter"/>
</dbReference>
<keyword evidence="1" id="KW-0732">Signal</keyword>
<dbReference type="InterPro" id="IPR007450">
    <property type="entry name" value="BamE_dom"/>
</dbReference>
<dbReference type="EMBL" id="FOVR01000001">
    <property type="protein sequence ID" value="SFN68691.1"/>
    <property type="molecule type" value="Genomic_DNA"/>
</dbReference>
<sequence length="165" mass="17969">MRNDRPVSNGHNTHLVKTLLSPARAAGMAACLCTVLLSGCFTETTSIHGFVPTEYTLDQIAEGASREQVLLTLGTPSTTADFGGEVFYYISQTRKQPVAFMRSRPVDQTVVAVYFDDEQRVARTARYGLKDGKLFDFSRQVTPTGGKDTQFLSRLVEGIGAGIGE</sequence>
<dbReference type="STRING" id="655353.SAMN04488056_101688"/>
<evidence type="ECO:0000313" key="5">
    <source>
        <dbReference type="EMBL" id="SFN68691.1"/>
    </source>
</evidence>
<keyword evidence="2" id="KW-0472">Membrane</keyword>
<evidence type="ECO:0000256" key="2">
    <source>
        <dbReference type="ARBA" id="ARBA00023136"/>
    </source>
</evidence>
<evidence type="ECO:0000313" key="6">
    <source>
        <dbReference type="Proteomes" id="UP000199236"/>
    </source>
</evidence>
<evidence type="ECO:0000256" key="3">
    <source>
        <dbReference type="ARBA" id="ARBA00023237"/>
    </source>
</evidence>
<name>A0A1I5B253_9HYPH</name>
<accession>A0A1I5B253</accession>
<dbReference type="GO" id="GO:0043165">
    <property type="term" value="P:Gram-negative-bacterium-type cell outer membrane assembly"/>
    <property type="evidence" value="ECO:0007669"/>
    <property type="project" value="TreeGrafter"/>
</dbReference>
<keyword evidence="6" id="KW-1185">Reference proteome</keyword>
<dbReference type="GO" id="GO:0030674">
    <property type="term" value="F:protein-macromolecule adaptor activity"/>
    <property type="evidence" value="ECO:0007669"/>
    <property type="project" value="TreeGrafter"/>
</dbReference>
<dbReference type="Pfam" id="PF04355">
    <property type="entry name" value="BamE"/>
    <property type="match status" value="1"/>
</dbReference>
<keyword evidence="3" id="KW-0998">Cell outer membrane</keyword>
<evidence type="ECO:0000259" key="4">
    <source>
        <dbReference type="Pfam" id="PF04355"/>
    </source>
</evidence>
<proteinExistence type="predicted"/>
<dbReference type="AlphaFoldDB" id="A0A1I5B253"/>
<organism evidence="5 6">
    <name type="scientific">Cohaesibacter marisflavi</name>
    <dbReference type="NCBI Taxonomy" id="655353"/>
    <lineage>
        <taxon>Bacteria</taxon>
        <taxon>Pseudomonadati</taxon>
        <taxon>Pseudomonadota</taxon>
        <taxon>Alphaproteobacteria</taxon>
        <taxon>Hyphomicrobiales</taxon>
        <taxon>Cohaesibacteraceae</taxon>
    </lineage>
</organism>